<reference evidence="1" key="1">
    <citation type="journal article" date="2012" name="Mol. Plant Microbe Interact.">
        <title>Rhizobial plasmids that cause impaired symbiotic nitrogen fixation and enhanced host invasion.</title>
        <authorList>
            <person name="Crook M.B."/>
            <person name="Lindsay D.P."/>
            <person name="Biggs M.B."/>
            <person name="Bentley J.S."/>
            <person name="Price J.C."/>
            <person name="Clement S.C."/>
            <person name="Clement M.J."/>
            <person name="Long S.R."/>
            <person name="Griffitts J.S."/>
        </authorList>
    </citation>
    <scope>NUCLEOTIDE SEQUENCE</scope>
    <source>
        <strain evidence="1">C017</strain>
        <plasmid evidence="1">pHRC017</plasmid>
    </source>
</reference>
<sequence length="68" mass="7472">MPISGLNLMPQSAPPVGRYTSISRHGKAIRGAPGPVRRIKPVGRVPVKNDIRNRLVRIDAIEHDVRIA</sequence>
<gene>
    <name evidence="1" type="ORF">pHRC017_0045</name>
</gene>
<dbReference type="AlphaFoldDB" id="I2E197"/>
<keyword evidence="1" id="KW-0614">Plasmid</keyword>
<proteinExistence type="predicted"/>
<dbReference type="EMBL" id="JQ665880">
    <property type="protein sequence ID" value="AFJ91265.1"/>
    <property type="molecule type" value="Genomic_DNA"/>
</dbReference>
<accession>I2E197</accession>
<protein>
    <submittedName>
        <fullName evidence="1">Uncharacterized protein</fullName>
    </submittedName>
</protein>
<geneLocation type="plasmid" evidence="1">
    <name>pHRC017</name>
</geneLocation>
<organism evidence="1">
    <name type="scientific">Rhizobium meliloti</name>
    <name type="common">Ensifer meliloti</name>
    <name type="synonym">Sinorhizobium meliloti</name>
    <dbReference type="NCBI Taxonomy" id="382"/>
    <lineage>
        <taxon>Bacteria</taxon>
        <taxon>Pseudomonadati</taxon>
        <taxon>Pseudomonadota</taxon>
        <taxon>Alphaproteobacteria</taxon>
        <taxon>Hyphomicrobiales</taxon>
        <taxon>Rhizobiaceae</taxon>
        <taxon>Sinorhizobium/Ensifer group</taxon>
        <taxon>Sinorhizobium</taxon>
    </lineage>
</organism>
<name>I2E197_RHIML</name>
<evidence type="ECO:0000313" key="1">
    <source>
        <dbReference type="EMBL" id="AFJ91265.1"/>
    </source>
</evidence>